<dbReference type="Gene3D" id="3.40.30.10">
    <property type="entry name" value="Glutaredoxin"/>
    <property type="match status" value="1"/>
</dbReference>
<dbReference type="EMBL" id="WHUW01000067">
    <property type="protein sequence ID" value="KAF8429468.1"/>
    <property type="molecule type" value="Genomic_DNA"/>
</dbReference>
<evidence type="ECO:0000259" key="2">
    <source>
        <dbReference type="PROSITE" id="PS50405"/>
    </source>
</evidence>
<dbReference type="GO" id="GO:0005737">
    <property type="term" value="C:cytoplasm"/>
    <property type="evidence" value="ECO:0007669"/>
    <property type="project" value="TreeGrafter"/>
</dbReference>
<dbReference type="SFLD" id="SFLDG00358">
    <property type="entry name" value="Main_(cytGST)"/>
    <property type="match status" value="1"/>
</dbReference>
<feature type="domain" description="GST C-terminal" evidence="2">
    <location>
        <begin position="100"/>
        <end position="232"/>
    </location>
</feature>
<dbReference type="CDD" id="cd00570">
    <property type="entry name" value="GST_N_family"/>
    <property type="match status" value="1"/>
</dbReference>
<feature type="domain" description="GST N-terminal" evidence="1">
    <location>
        <begin position="4"/>
        <end position="95"/>
    </location>
</feature>
<accession>A0AAD4G8D2</accession>
<dbReference type="Gene3D" id="1.20.1050.10">
    <property type="match status" value="1"/>
</dbReference>
<evidence type="ECO:0008006" key="5">
    <source>
        <dbReference type="Google" id="ProtNLM"/>
    </source>
</evidence>
<sequence>MASAQFTLYGAPASPHSEKVELALKEGNIPYKYYSVDFDNKPAFFAEQINPIGKVPAITYGGPDVDPEKPSPLSVKLTESNVILEFVADIYPEAKLMPIDPVQRARVRFIIEVATRTYLPAYMAWILNQEPQATENHLSAIEFLQQLLPNSGEYAVGDCYTIADACITPLILRLQLSIEHDIGKFPVGNGPKFGELLKDPKYAKFMTYASAITARPVAKETWNPVSEIDLFVSRFVFDWTKKKEIVKEVWNYLLGRESTFELTAEQKGARR</sequence>
<dbReference type="PROSITE" id="PS50405">
    <property type="entry name" value="GST_CTER"/>
    <property type="match status" value="1"/>
</dbReference>
<evidence type="ECO:0000313" key="3">
    <source>
        <dbReference type="EMBL" id="KAF8429468.1"/>
    </source>
</evidence>
<dbReference type="InterPro" id="IPR010987">
    <property type="entry name" value="Glutathione-S-Trfase_C-like"/>
</dbReference>
<dbReference type="SUPFAM" id="SSF47616">
    <property type="entry name" value="GST C-terminal domain-like"/>
    <property type="match status" value="1"/>
</dbReference>
<dbReference type="InterPro" id="IPR036249">
    <property type="entry name" value="Thioredoxin-like_sf"/>
</dbReference>
<dbReference type="AlphaFoldDB" id="A0AAD4G8D2"/>
<evidence type="ECO:0000313" key="4">
    <source>
        <dbReference type="Proteomes" id="UP001194468"/>
    </source>
</evidence>
<dbReference type="SUPFAM" id="SSF52833">
    <property type="entry name" value="Thioredoxin-like"/>
    <property type="match status" value="1"/>
</dbReference>
<dbReference type="Pfam" id="PF13417">
    <property type="entry name" value="GST_N_3"/>
    <property type="match status" value="1"/>
</dbReference>
<dbReference type="PROSITE" id="PS50404">
    <property type="entry name" value="GST_NTER"/>
    <property type="match status" value="1"/>
</dbReference>
<comment type="caution">
    <text evidence="3">The sequence shown here is derived from an EMBL/GenBank/DDBJ whole genome shotgun (WGS) entry which is preliminary data.</text>
</comment>
<dbReference type="Proteomes" id="UP001194468">
    <property type="component" value="Unassembled WGS sequence"/>
</dbReference>
<proteinExistence type="predicted"/>
<dbReference type="InterPro" id="IPR040079">
    <property type="entry name" value="Glutathione_S-Trfase"/>
</dbReference>
<evidence type="ECO:0000259" key="1">
    <source>
        <dbReference type="PROSITE" id="PS50404"/>
    </source>
</evidence>
<dbReference type="CDD" id="cd00299">
    <property type="entry name" value="GST_C_family"/>
    <property type="match status" value="1"/>
</dbReference>
<dbReference type="InterPro" id="IPR050983">
    <property type="entry name" value="GST_Omega/HSP26"/>
</dbReference>
<organism evidence="3 4">
    <name type="scientific">Boletus edulis BED1</name>
    <dbReference type="NCBI Taxonomy" id="1328754"/>
    <lineage>
        <taxon>Eukaryota</taxon>
        <taxon>Fungi</taxon>
        <taxon>Dikarya</taxon>
        <taxon>Basidiomycota</taxon>
        <taxon>Agaricomycotina</taxon>
        <taxon>Agaricomycetes</taxon>
        <taxon>Agaricomycetidae</taxon>
        <taxon>Boletales</taxon>
        <taxon>Boletineae</taxon>
        <taxon>Boletaceae</taxon>
        <taxon>Boletoideae</taxon>
        <taxon>Boletus</taxon>
    </lineage>
</organism>
<dbReference type="InterPro" id="IPR036282">
    <property type="entry name" value="Glutathione-S-Trfase_C_sf"/>
</dbReference>
<keyword evidence="4" id="KW-1185">Reference proteome</keyword>
<dbReference type="PANTHER" id="PTHR43968">
    <property type="match status" value="1"/>
</dbReference>
<name>A0AAD4G8D2_BOLED</name>
<gene>
    <name evidence="3" type="ORF">L210DRAFT_3563453</name>
</gene>
<protein>
    <recommendedName>
        <fullName evidence="5">Glutathione S-transferase</fullName>
    </recommendedName>
</protein>
<dbReference type="PANTHER" id="PTHR43968:SF6">
    <property type="entry name" value="GLUTATHIONE S-TRANSFERASE OMEGA"/>
    <property type="match status" value="1"/>
</dbReference>
<dbReference type="SFLD" id="SFLDS00019">
    <property type="entry name" value="Glutathione_Transferase_(cytos"/>
    <property type="match status" value="1"/>
</dbReference>
<dbReference type="InterPro" id="IPR004045">
    <property type="entry name" value="Glutathione_S-Trfase_N"/>
</dbReference>
<reference evidence="3" key="2">
    <citation type="journal article" date="2020" name="Nat. Commun.">
        <title>Large-scale genome sequencing of mycorrhizal fungi provides insights into the early evolution of symbiotic traits.</title>
        <authorList>
            <person name="Miyauchi S."/>
            <person name="Kiss E."/>
            <person name="Kuo A."/>
            <person name="Drula E."/>
            <person name="Kohler A."/>
            <person name="Sanchez-Garcia M."/>
            <person name="Morin E."/>
            <person name="Andreopoulos B."/>
            <person name="Barry K.W."/>
            <person name="Bonito G."/>
            <person name="Buee M."/>
            <person name="Carver A."/>
            <person name="Chen C."/>
            <person name="Cichocki N."/>
            <person name="Clum A."/>
            <person name="Culley D."/>
            <person name="Crous P.W."/>
            <person name="Fauchery L."/>
            <person name="Girlanda M."/>
            <person name="Hayes R.D."/>
            <person name="Keri Z."/>
            <person name="LaButti K."/>
            <person name="Lipzen A."/>
            <person name="Lombard V."/>
            <person name="Magnuson J."/>
            <person name="Maillard F."/>
            <person name="Murat C."/>
            <person name="Nolan M."/>
            <person name="Ohm R.A."/>
            <person name="Pangilinan J."/>
            <person name="Pereira M.F."/>
            <person name="Perotto S."/>
            <person name="Peter M."/>
            <person name="Pfister S."/>
            <person name="Riley R."/>
            <person name="Sitrit Y."/>
            <person name="Stielow J.B."/>
            <person name="Szollosi G."/>
            <person name="Zifcakova L."/>
            <person name="Stursova M."/>
            <person name="Spatafora J.W."/>
            <person name="Tedersoo L."/>
            <person name="Vaario L.M."/>
            <person name="Yamada A."/>
            <person name="Yan M."/>
            <person name="Wang P."/>
            <person name="Xu J."/>
            <person name="Bruns T."/>
            <person name="Baldrian P."/>
            <person name="Vilgalys R."/>
            <person name="Dunand C."/>
            <person name="Henrissat B."/>
            <person name="Grigoriev I.V."/>
            <person name="Hibbett D."/>
            <person name="Nagy L.G."/>
            <person name="Martin F.M."/>
        </authorList>
    </citation>
    <scope>NUCLEOTIDE SEQUENCE</scope>
    <source>
        <strain evidence="3">BED1</strain>
    </source>
</reference>
<reference evidence="3" key="1">
    <citation type="submission" date="2019-10" db="EMBL/GenBank/DDBJ databases">
        <authorList>
            <consortium name="DOE Joint Genome Institute"/>
            <person name="Kuo A."/>
            <person name="Miyauchi S."/>
            <person name="Kiss E."/>
            <person name="Drula E."/>
            <person name="Kohler A."/>
            <person name="Sanchez-Garcia M."/>
            <person name="Andreopoulos B."/>
            <person name="Barry K.W."/>
            <person name="Bonito G."/>
            <person name="Buee M."/>
            <person name="Carver A."/>
            <person name="Chen C."/>
            <person name="Cichocki N."/>
            <person name="Clum A."/>
            <person name="Culley D."/>
            <person name="Crous P.W."/>
            <person name="Fauchery L."/>
            <person name="Girlanda M."/>
            <person name="Hayes R."/>
            <person name="Keri Z."/>
            <person name="LaButti K."/>
            <person name="Lipzen A."/>
            <person name="Lombard V."/>
            <person name="Magnuson J."/>
            <person name="Maillard F."/>
            <person name="Morin E."/>
            <person name="Murat C."/>
            <person name="Nolan M."/>
            <person name="Ohm R."/>
            <person name="Pangilinan J."/>
            <person name="Pereira M."/>
            <person name="Perotto S."/>
            <person name="Peter M."/>
            <person name="Riley R."/>
            <person name="Sitrit Y."/>
            <person name="Stielow B."/>
            <person name="Szollosi G."/>
            <person name="Zifcakova L."/>
            <person name="Stursova M."/>
            <person name="Spatafora J.W."/>
            <person name="Tedersoo L."/>
            <person name="Vaario L.-M."/>
            <person name="Yamada A."/>
            <person name="Yan M."/>
            <person name="Wang P."/>
            <person name="Xu J."/>
            <person name="Bruns T."/>
            <person name="Baldrian P."/>
            <person name="Vilgalys R."/>
            <person name="Henrissat B."/>
            <person name="Grigoriev I.V."/>
            <person name="Hibbett D."/>
            <person name="Nagy L.G."/>
            <person name="Martin F.M."/>
        </authorList>
    </citation>
    <scope>NUCLEOTIDE SEQUENCE</scope>
    <source>
        <strain evidence="3">BED1</strain>
    </source>
</reference>